<dbReference type="Pfam" id="PF07470">
    <property type="entry name" value="Glyco_hydro_88"/>
    <property type="match status" value="1"/>
</dbReference>
<dbReference type="InterPro" id="IPR010905">
    <property type="entry name" value="Glyco_hydro_88"/>
</dbReference>
<dbReference type="Proteomes" id="UP001144256">
    <property type="component" value="Unassembled WGS sequence"/>
</dbReference>
<evidence type="ECO:0000313" key="6">
    <source>
        <dbReference type="Proteomes" id="UP001144256"/>
    </source>
</evidence>
<feature type="active site" description="Nucleophile" evidence="3">
    <location>
        <position position="93"/>
    </location>
</feature>
<comment type="caution">
    <text evidence="5">The sequence shown here is derived from an EMBL/GenBank/DDBJ whole genome shotgun (WGS) entry which is preliminary data.</text>
</comment>
<accession>A0A9W5YEW7</accession>
<keyword evidence="1 5" id="KW-0378">Hydrolase</keyword>
<dbReference type="SUPFAM" id="SSF48208">
    <property type="entry name" value="Six-hairpin glycosidases"/>
    <property type="match status" value="1"/>
</dbReference>
<feature type="active site" description="Proton donor" evidence="3">
    <location>
        <position position="156"/>
    </location>
</feature>
<feature type="binding site" evidence="4">
    <location>
        <position position="228"/>
    </location>
    <ligand>
        <name>substrate</name>
    </ligand>
</feature>
<protein>
    <submittedName>
        <fullName evidence="5">Glycosyl hydrolase family 88</fullName>
    </submittedName>
</protein>
<dbReference type="EMBL" id="BRLB01000017">
    <property type="protein sequence ID" value="GKX31451.1"/>
    <property type="molecule type" value="Genomic_DNA"/>
</dbReference>
<name>A0A9W5YEW7_9FIRM</name>
<feature type="binding site" evidence="4">
    <location>
        <position position="156"/>
    </location>
    <ligand>
        <name>substrate</name>
    </ligand>
</feature>
<dbReference type="InterPro" id="IPR012341">
    <property type="entry name" value="6hp_glycosidase-like_sf"/>
</dbReference>
<feature type="binding site" evidence="4">
    <location>
        <position position="232"/>
    </location>
    <ligand>
        <name>substrate</name>
    </ligand>
</feature>
<dbReference type="InterPro" id="IPR008928">
    <property type="entry name" value="6-hairpin_glycosidase_sf"/>
</dbReference>
<dbReference type="Gene3D" id="1.50.10.10">
    <property type="match status" value="1"/>
</dbReference>
<organism evidence="5 6">
    <name type="scientific">Vallitalea longa</name>
    <dbReference type="NCBI Taxonomy" id="2936439"/>
    <lineage>
        <taxon>Bacteria</taxon>
        <taxon>Bacillati</taxon>
        <taxon>Bacillota</taxon>
        <taxon>Clostridia</taxon>
        <taxon>Lachnospirales</taxon>
        <taxon>Vallitaleaceae</taxon>
        <taxon>Vallitalea</taxon>
    </lineage>
</organism>
<dbReference type="PANTHER" id="PTHR36845">
    <property type="entry name" value="HYDROLASE, PUTATIVE (AFU_ORTHOLOGUE AFUA_7G05090)-RELATED"/>
    <property type="match status" value="1"/>
</dbReference>
<sequence>MLSVNKWVYNAWEDVINKIKKTSVNIGNRFPSMSVNGKYSYTEDTWRWVTGFWPGLLWLLYEDTKYKPFKEIALSCEKIMDQSLKEYTNLHHDVGFMWMLTSIKHYKMTGNLESRRRGLIAASYLSSRFNCAGNFLVAWNTKNINRADNRGLSIIDSMMNLPILFWATEESGDPRFSHFAKAHAATVLKYFIRDDGSVNHMVEFNPYTGEMIRVHSGQGHSITSAWSRGTSWALYGMALAYKYTKDNKYLEASKKVADFFIRELPEDSVPHWDFKVPREKDTPRDTSAGACAACGLLELSQHLNGKDKLKYFNKAQSIVKSMYENYGNWDNKNDGLLRGGTFNYPKGLGIDVSLIYGDYYFVEALARLKAYK</sequence>
<dbReference type="GO" id="GO:0052757">
    <property type="term" value="F:chondroitin hydrolase activity"/>
    <property type="evidence" value="ECO:0007669"/>
    <property type="project" value="TreeGrafter"/>
</dbReference>
<dbReference type="GO" id="GO:0000272">
    <property type="term" value="P:polysaccharide catabolic process"/>
    <property type="evidence" value="ECO:0007669"/>
    <property type="project" value="TreeGrafter"/>
</dbReference>
<gene>
    <name evidence="5" type="ORF">SH1V18_39310</name>
</gene>
<keyword evidence="6" id="KW-1185">Reference proteome</keyword>
<evidence type="ECO:0000313" key="5">
    <source>
        <dbReference type="EMBL" id="GKX31451.1"/>
    </source>
</evidence>
<dbReference type="InterPro" id="IPR052369">
    <property type="entry name" value="UG_Glycosaminoglycan_Hydrolase"/>
</dbReference>
<proteinExistence type="inferred from homology"/>
<dbReference type="PANTHER" id="PTHR36845:SF1">
    <property type="entry name" value="HYDROLASE, PUTATIVE (AFU_ORTHOLOGUE AFUA_7G05090)-RELATED"/>
    <property type="match status" value="1"/>
</dbReference>
<evidence type="ECO:0000256" key="1">
    <source>
        <dbReference type="ARBA" id="ARBA00022801"/>
    </source>
</evidence>
<evidence type="ECO:0000256" key="3">
    <source>
        <dbReference type="PIRSR" id="PIRSR610905-1"/>
    </source>
</evidence>
<feature type="binding site" evidence="4">
    <location>
        <position position="93"/>
    </location>
    <ligand>
        <name>substrate</name>
    </ligand>
</feature>
<dbReference type="AlphaFoldDB" id="A0A9W5YEW7"/>
<evidence type="ECO:0000256" key="4">
    <source>
        <dbReference type="PIRSR" id="PIRSR610905-2"/>
    </source>
</evidence>
<comment type="similarity">
    <text evidence="2">Belongs to the glycosyl hydrolase 88 family.</text>
</comment>
<reference evidence="5" key="1">
    <citation type="submission" date="2022-06" db="EMBL/GenBank/DDBJ databases">
        <title>Vallitalea longa sp. nov., an anaerobic bacterium isolated from marine sediment.</title>
        <authorList>
            <person name="Hirano S."/>
            <person name="Terahara T."/>
            <person name="Mori K."/>
            <person name="Hamada M."/>
            <person name="Matsumoto R."/>
            <person name="Kobayashi T."/>
        </authorList>
    </citation>
    <scope>NUCLEOTIDE SEQUENCE</scope>
    <source>
        <strain evidence="5">SH18-1</strain>
    </source>
</reference>
<evidence type="ECO:0000256" key="2">
    <source>
        <dbReference type="ARBA" id="ARBA00038358"/>
    </source>
</evidence>
<dbReference type="RefSeq" id="WP_281818525.1">
    <property type="nucleotide sequence ID" value="NZ_BRLB01000017.1"/>
</dbReference>